<proteinExistence type="inferred from homology"/>
<protein>
    <submittedName>
        <fullName evidence="5">DNA methyltransferase</fullName>
    </submittedName>
</protein>
<dbReference type="SUPFAM" id="SSF53335">
    <property type="entry name" value="S-adenosyl-L-methionine-dependent methyltransferases"/>
    <property type="match status" value="1"/>
</dbReference>
<dbReference type="EMBL" id="JACOON010000003">
    <property type="protein sequence ID" value="MBC5648146.1"/>
    <property type="molecule type" value="Genomic_DNA"/>
</dbReference>
<dbReference type="PANTHER" id="PTHR12829">
    <property type="entry name" value="N6-ADENOSINE-METHYLTRANSFERASE"/>
    <property type="match status" value="1"/>
</dbReference>
<keyword evidence="1 5" id="KW-0489">Methyltransferase</keyword>
<evidence type="ECO:0000256" key="4">
    <source>
        <dbReference type="PROSITE-ProRule" id="PRU00489"/>
    </source>
</evidence>
<dbReference type="InterPro" id="IPR007757">
    <property type="entry name" value="MT-A70-like"/>
</dbReference>
<name>A0ABR7EED3_9FIRM</name>
<dbReference type="InterPro" id="IPR029063">
    <property type="entry name" value="SAM-dependent_MTases_sf"/>
</dbReference>
<gene>
    <name evidence="5" type="ORF">H8S18_07325</name>
</gene>
<evidence type="ECO:0000256" key="3">
    <source>
        <dbReference type="ARBA" id="ARBA00022691"/>
    </source>
</evidence>
<dbReference type="PANTHER" id="PTHR12829:SF7">
    <property type="entry name" value="N6-ADENOSINE-METHYLTRANSFERASE CATALYTIC SUBUNIT"/>
    <property type="match status" value="1"/>
</dbReference>
<dbReference type="PROSITE" id="PS51143">
    <property type="entry name" value="MT_A70"/>
    <property type="match status" value="1"/>
</dbReference>
<organism evidence="5 6">
    <name type="scientific">Christensenella tenuis</name>
    <dbReference type="NCBI Taxonomy" id="2763033"/>
    <lineage>
        <taxon>Bacteria</taxon>
        <taxon>Bacillati</taxon>
        <taxon>Bacillota</taxon>
        <taxon>Clostridia</taxon>
        <taxon>Christensenellales</taxon>
        <taxon>Christensenellaceae</taxon>
        <taxon>Christensenella</taxon>
    </lineage>
</organism>
<sequence>MFATDKRYGIVYADPPWRYDNRGCRGACEKHYPTMSLGDICNLPVEDIITGNSILFLWVTYPMLLEGLRVIRAWGFEYKTLAFQWLKTYPKQTDKFVLGLGYWTRGNSECCLLGTHGKPKRKQANISQLIIAPLGKHSEKPLAVREKIKLLMGEDIPAIELFARSETEGWDCWGNEAGRIGGSYN</sequence>
<dbReference type="Pfam" id="PF05063">
    <property type="entry name" value="MT-A70"/>
    <property type="match status" value="1"/>
</dbReference>
<comment type="similarity">
    <text evidence="4">Belongs to the MT-A70-like family.</text>
</comment>
<dbReference type="RefSeq" id="WP_186857714.1">
    <property type="nucleotide sequence ID" value="NZ_JACOON010000003.1"/>
</dbReference>
<evidence type="ECO:0000256" key="1">
    <source>
        <dbReference type="ARBA" id="ARBA00022603"/>
    </source>
</evidence>
<keyword evidence="6" id="KW-1185">Reference proteome</keyword>
<evidence type="ECO:0000256" key="2">
    <source>
        <dbReference type="ARBA" id="ARBA00022679"/>
    </source>
</evidence>
<dbReference type="GO" id="GO:0032259">
    <property type="term" value="P:methylation"/>
    <property type="evidence" value="ECO:0007669"/>
    <property type="project" value="UniProtKB-KW"/>
</dbReference>
<evidence type="ECO:0000313" key="5">
    <source>
        <dbReference type="EMBL" id="MBC5648146.1"/>
    </source>
</evidence>
<dbReference type="Proteomes" id="UP000606889">
    <property type="component" value="Unassembled WGS sequence"/>
</dbReference>
<accession>A0ABR7EED3</accession>
<dbReference type="GO" id="GO:0008168">
    <property type="term" value="F:methyltransferase activity"/>
    <property type="evidence" value="ECO:0007669"/>
    <property type="project" value="UniProtKB-KW"/>
</dbReference>
<keyword evidence="2" id="KW-0808">Transferase</keyword>
<evidence type="ECO:0000313" key="6">
    <source>
        <dbReference type="Proteomes" id="UP000606889"/>
    </source>
</evidence>
<keyword evidence="3" id="KW-0949">S-adenosyl-L-methionine</keyword>
<reference evidence="5 6" key="1">
    <citation type="submission" date="2020-08" db="EMBL/GenBank/DDBJ databases">
        <title>Genome public.</title>
        <authorList>
            <person name="Liu C."/>
            <person name="Sun Q."/>
        </authorList>
    </citation>
    <scope>NUCLEOTIDE SEQUENCE [LARGE SCALE GENOMIC DNA]</scope>
    <source>
        <strain evidence="5 6">NSJ-35</strain>
    </source>
</reference>
<comment type="caution">
    <text evidence="5">The sequence shown here is derived from an EMBL/GenBank/DDBJ whole genome shotgun (WGS) entry which is preliminary data.</text>
</comment>